<accession>A0AA36DRR4</accession>
<keyword evidence="2" id="KW-0325">Glycoprotein</keyword>
<dbReference type="InterPro" id="IPR017850">
    <property type="entry name" value="Alkaline_phosphatase_core_sf"/>
</dbReference>
<dbReference type="SUPFAM" id="SSF53649">
    <property type="entry name" value="Alkaline phosphatase-like"/>
    <property type="match status" value="1"/>
</dbReference>
<reference evidence="4" key="1">
    <citation type="submission" date="2023-07" db="EMBL/GenBank/DDBJ databases">
        <authorList>
            <consortium name="CYATHOMIX"/>
        </authorList>
    </citation>
    <scope>NUCLEOTIDE SEQUENCE</scope>
    <source>
        <strain evidence="4">N/A</strain>
    </source>
</reference>
<feature type="transmembrane region" description="Helical" evidence="3">
    <location>
        <begin position="53"/>
        <end position="76"/>
    </location>
</feature>
<evidence type="ECO:0000256" key="2">
    <source>
        <dbReference type="ARBA" id="ARBA00023180"/>
    </source>
</evidence>
<dbReference type="InterPro" id="IPR044929">
    <property type="entry name" value="DNA/RNA_non-sp_Endonuclease_sf"/>
</dbReference>
<keyword evidence="3" id="KW-1133">Transmembrane helix</keyword>
<dbReference type="InterPro" id="IPR002591">
    <property type="entry name" value="Phosphodiest/P_Trfase"/>
</dbReference>
<protein>
    <submittedName>
        <fullName evidence="4">Uncharacterized protein</fullName>
    </submittedName>
</protein>
<keyword evidence="3" id="KW-0812">Transmembrane</keyword>
<comment type="caution">
    <text evidence="4">The sequence shown here is derived from an EMBL/GenBank/DDBJ whole genome shotgun (WGS) entry which is preliminary data.</text>
</comment>
<dbReference type="GO" id="GO:0031674">
    <property type="term" value="C:I band"/>
    <property type="evidence" value="ECO:0007669"/>
    <property type="project" value="TreeGrafter"/>
</dbReference>
<dbReference type="GO" id="GO:0016787">
    <property type="term" value="F:hydrolase activity"/>
    <property type="evidence" value="ECO:0007669"/>
    <property type="project" value="UniProtKB-KW"/>
</dbReference>
<evidence type="ECO:0000313" key="5">
    <source>
        <dbReference type="Proteomes" id="UP001176961"/>
    </source>
</evidence>
<keyword evidence="5" id="KW-1185">Reference proteome</keyword>
<dbReference type="Pfam" id="PF01663">
    <property type="entry name" value="Phosphodiest"/>
    <property type="match status" value="1"/>
</dbReference>
<proteinExistence type="predicted"/>
<evidence type="ECO:0000256" key="3">
    <source>
        <dbReference type="SAM" id="Phobius"/>
    </source>
</evidence>
<sequence>MRSPSFSQCTDEVTPMVSTGISIRNNGAILPLSTNAEKELGIDSVCRSRSRSIYVLLILLVPLMLVGIVISAIVLIRLGVVESQVETHEDVINRFRSSFTYDHPAIQVAKAAVSGHGAQRNREDLLSFGTSECPTKCMRRDFEKPPLVVLSLDGFARQYLDDFKVPTLDYIAKCGARAERVYPPYPSRTFPSHYTMVTGLYPESHGIVDNNIFDPNISSKLESMKAESAQGFYQGDPIWNVYKRSGGRAHCLFWPGCSFNVSGLRPDVSPAYNKDLPFRNRFERILDWLLLPPEKRPGLITAYLDQPDSAGHYQIDDKDIEAQLALLETALSSFMFSLRKQGLLSCINLIIVSDHGMQRLGNTYYFSELLKTSGTVTSSGVIGRIHKHKSAASMQQLMEPFECDRGNKWKIFSRSTIPTRKHHQRSSRVGDVIVEGSPGTSFYTTPAQDWHLSGDHGYDYLHPAMHAIFFAMGPSIRKQVVLPPIQNIEYMNLFMDLLGLRTNVPNNGTKGIMDEILVKPPLRTPQFQRPLNECPVTGIAGAVPCDERSCSTEEINRLSASLVCDKPALFPVQIFSTIPRCFQNYCEKYIVVGSTREDDVAVVERLMAAESRSFSCVFVNSKYGNMCKEMPNATEHVRKTLSGDSTSELANIRPLMMSWKKGFVSEILKPLNEYTKLLTEKLGHFVTITGTAFDQDFDGIADTEKSATPSHIFRVLVACAGGAWSADGTSCSNPSDTMVLSFIFPIMEKDINCLPKDELLRDYTARLLDVELITGLIFHFPNIPQMQLSRLKSHVATELW</sequence>
<evidence type="ECO:0000313" key="4">
    <source>
        <dbReference type="EMBL" id="CAJ0591995.1"/>
    </source>
</evidence>
<gene>
    <name evidence="4" type="ORF">CYNAS_LOCUS3978</name>
</gene>
<dbReference type="EMBL" id="CATQJL010000001">
    <property type="protein sequence ID" value="CAJ0591995.1"/>
    <property type="molecule type" value="Genomic_DNA"/>
</dbReference>
<dbReference type="Proteomes" id="UP001176961">
    <property type="component" value="Unassembled WGS sequence"/>
</dbReference>
<organism evidence="4 5">
    <name type="scientific">Cylicocyclus nassatus</name>
    <name type="common">Nematode worm</name>
    <dbReference type="NCBI Taxonomy" id="53992"/>
    <lineage>
        <taxon>Eukaryota</taxon>
        <taxon>Metazoa</taxon>
        <taxon>Ecdysozoa</taxon>
        <taxon>Nematoda</taxon>
        <taxon>Chromadorea</taxon>
        <taxon>Rhabditida</taxon>
        <taxon>Rhabditina</taxon>
        <taxon>Rhabditomorpha</taxon>
        <taxon>Strongyloidea</taxon>
        <taxon>Strongylidae</taxon>
        <taxon>Cylicocyclus</taxon>
    </lineage>
</organism>
<name>A0AA36DRR4_CYLNA</name>
<dbReference type="GO" id="GO:0016529">
    <property type="term" value="C:sarcoplasmic reticulum"/>
    <property type="evidence" value="ECO:0007669"/>
    <property type="project" value="TreeGrafter"/>
</dbReference>
<dbReference type="PANTHER" id="PTHR10151">
    <property type="entry name" value="ECTONUCLEOTIDE PYROPHOSPHATASE/PHOSPHODIESTERASE"/>
    <property type="match status" value="1"/>
</dbReference>
<dbReference type="AlphaFoldDB" id="A0AA36DRR4"/>
<dbReference type="Gene3D" id="3.40.720.10">
    <property type="entry name" value="Alkaline Phosphatase, subunit A"/>
    <property type="match status" value="1"/>
</dbReference>
<dbReference type="Gene3D" id="3.40.570.10">
    <property type="entry name" value="Extracellular Endonuclease, subunit A"/>
    <property type="match status" value="1"/>
</dbReference>
<evidence type="ECO:0000256" key="1">
    <source>
        <dbReference type="ARBA" id="ARBA00022801"/>
    </source>
</evidence>
<keyword evidence="3" id="KW-0472">Membrane</keyword>
<dbReference type="CDD" id="cd16018">
    <property type="entry name" value="Enpp"/>
    <property type="match status" value="1"/>
</dbReference>
<keyword evidence="1" id="KW-0378">Hydrolase</keyword>
<dbReference type="PANTHER" id="PTHR10151:SF114">
    <property type="entry name" value="ECTONUCLEOTIDE PYROPHOSPHATASE_PHOSPHODIESTERASE C27A7.3"/>
    <property type="match status" value="1"/>
</dbReference>
<dbReference type="GO" id="GO:0055120">
    <property type="term" value="C:striated muscle dense body"/>
    <property type="evidence" value="ECO:0007669"/>
    <property type="project" value="TreeGrafter"/>
</dbReference>